<dbReference type="Proteomes" id="UP001215712">
    <property type="component" value="Unassembled WGS sequence"/>
</dbReference>
<keyword evidence="3" id="KW-1185">Reference proteome</keyword>
<reference evidence="2" key="2">
    <citation type="submission" date="2023-01" db="EMBL/GenBank/DDBJ databases">
        <authorList>
            <person name="Petersen C."/>
        </authorList>
    </citation>
    <scope>NUCLEOTIDE SEQUENCE</scope>
    <source>
        <strain evidence="2">IBT 17514</strain>
    </source>
</reference>
<evidence type="ECO:0000313" key="3">
    <source>
        <dbReference type="Proteomes" id="UP001215712"/>
    </source>
</evidence>
<proteinExistence type="predicted"/>
<feature type="region of interest" description="Disordered" evidence="1">
    <location>
        <begin position="1"/>
        <end position="23"/>
    </location>
</feature>
<name>A0AAD6MU40_9EURO</name>
<reference evidence="2" key="1">
    <citation type="journal article" date="2023" name="IMA Fungus">
        <title>Comparative genomic study of the Penicillium genus elucidates a diverse pangenome and 15 lateral gene transfer events.</title>
        <authorList>
            <person name="Petersen C."/>
            <person name="Sorensen T."/>
            <person name="Nielsen M.R."/>
            <person name="Sondergaard T.E."/>
            <person name="Sorensen J.L."/>
            <person name="Fitzpatrick D.A."/>
            <person name="Frisvad J.C."/>
            <person name="Nielsen K.L."/>
        </authorList>
    </citation>
    <scope>NUCLEOTIDE SEQUENCE</scope>
    <source>
        <strain evidence="2">IBT 17514</strain>
    </source>
</reference>
<sequence length="144" mass="15372">MSNQDRENLRVASTNGDNTNARVTEEELLDFIPSDSPSALFDDWIAQGFLECTTPHGTQMGHRGQPAGNEGSNAQHQDPEDEYPDLWMMFEMEMDHPADSPPAGASGANAGSGNPAAASAATRSRNEAANSASSGAGRQEPRRR</sequence>
<dbReference type="EMBL" id="JAQJAN010000011">
    <property type="protein sequence ID" value="KAJ5719065.1"/>
    <property type="molecule type" value="Genomic_DNA"/>
</dbReference>
<gene>
    <name evidence="2" type="ORF">N7493_007520</name>
</gene>
<comment type="caution">
    <text evidence="2">The sequence shown here is derived from an EMBL/GenBank/DDBJ whole genome shotgun (WGS) entry which is preliminary data.</text>
</comment>
<protein>
    <submittedName>
        <fullName evidence="2">Uncharacterized protein</fullName>
    </submittedName>
</protein>
<evidence type="ECO:0000313" key="2">
    <source>
        <dbReference type="EMBL" id="KAJ5719065.1"/>
    </source>
</evidence>
<dbReference type="AlphaFoldDB" id="A0AAD6MU40"/>
<accession>A0AAD6MU40</accession>
<feature type="region of interest" description="Disordered" evidence="1">
    <location>
        <begin position="53"/>
        <end position="144"/>
    </location>
</feature>
<organism evidence="2 3">
    <name type="scientific">Penicillium malachiteum</name>
    <dbReference type="NCBI Taxonomy" id="1324776"/>
    <lineage>
        <taxon>Eukaryota</taxon>
        <taxon>Fungi</taxon>
        <taxon>Dikarya</taxon>
        <taxon>Ascomycota</taxon>
        <taxon>Pezizomycotina</taxon>
        <taxon>Eurotiomycetes</taxon>
        <taxon>Eurotiomycetidae</taxon>
        <taxon>Eurotiales</taxon>
        <taxon>Aspergillaceae</taxon>
        <taxon>Penicillium</taxon>
    </lineage>
</organism>
<evidence type="ECO:0000256" key="1">
    <source>
        <dbReference type="SAM" id="MobiDB-lite"/>
    </source>
</evidence>
<feature type="compositionally biased region" description="Polar residues" evidence="1">
    <location>
        <begin position="11"/>
        <end position="22"/>
    </location>
</feature>
<feature type="compositionally biased region" description="Low complexity" evidence="1">
    <location>
        <begin position="101"/>
        <end position="138"/>
    </location>
</feature>